<sequence length="61" mass="7287">MVLETALPGTPYLQANGLWQRHPEESFFYIPLDMFHSNFDQAWRCSPRWKFPGTRKNVFNI</sequence>
<organism evidence="1">
    <name type="scientific">marine metagenome</name>
    <dbReference type="NCBI Taxonomy" id="408172"/>
    <lineage>
        <taxon>unclassified sequences</taxon>
        <taxon>metagenomes</taxon>
        <taxon>ecological metagenomes</taxon>
    </lineage>
</organism>
<dbReference type="AlphaFoldDB" id="A0A382JPX3"/>
<protein>
    <submittedName>
        <fullName evidence="1">Uncharacterized protein</fullName>
    </submittedName>
</protein>
<feature type="non-terminal residue" evidence="1">
    <location>
        <position position="1"/>
    </location>
</feature>
<name>A0A382JPX3_9ZZZZ</name>
<gene>
    <name evidence="1" type="ORF">METZ01_LOCUS266107</name>
</gene>
<dbReference type="EMBL" id="UINC01075254">
    <property type="protein sequence ID" value="SVC13253.1"/>
    <property type="molecule type" value="Genomic_DNA"/>
</dbReference>
<reference evidence="1" key="1">
    <citation type="submission" date="2018-05" db="EMBL/GenBank/DDBJ databases">
        <authorList>
            <person name="Lanie J.A."/>
            <person name="Ng W.-L."/>
            <person name="Kazmierczak K.M."/>
            <person name="Andrzejewski T.M."/>
            <person name="Davidsen T.M."/>
            <person name="Wayne K.J."/>
            <person name="Tettelin H."/>
            <person name="Glass J.I."/>
            <person name="Rusch D."/>
            <person name="Podicherti R."/>
            <person name="Tsui H.-C.T."/>
            <person name="Winkler M.E."/>
        </authorList>
    </citation>
    <scope>NUCLEOTIDE SEQUENCE</scope>
</reference>
<evidence type="ECO:0000313" key="1">
    <source>
        <dbReference type="EMBL" id="SVC13253.1"/>
    </source>
</evidence>
<feature type="non-terminal residue" evidence="1">
    <location>
        <position position="61"/>
    </location>
</feature>
<accession>A0A382JPX3</accession>
<proteinExistence type="predicted"/>